<name>A0AA88I5N3_ARTSF</name>
<comment type="caution">
    <text evidence="9">The sequence shown here is derived from an EMBL/GenBank/DDBJ whole genome shotgun (WGS) entry which is preliminary data.</text>
</comment>
<dbReference type="Gene3D" id="2.60.40.10">
    <property type="entry name" value="Immunoglobulins"/>
    <property type="match status" value="3"/>
</dbReference>
<dbReference type="GO" id="GO:0003810">
    <property type="term" value="F:protein-glutamine gamma-glutamyltransferase activity"/>
    <property type="evidence" value="ECO:0007669"/>
    <property type="project" value="UniProtKB-EC"/>
</dbReference>
<keyword evidence="3" id="KW-0808">Transferase</keyword>
<evidence type="ECO:0000256" key="4">
    <source>
        <dbReference type="ARBA" id="ARBA00022723"/>
    </source>
</evidence>
<dbReference type="SUPFAM" id="SSF52980">
    <property type="entry name" value="Restriction endonuclease-like"/>
    <property type="match status" value="1"/>
</dbReference>
<dbReference type="Pfam" id="PF01841">
    <property type="entry name" value="Transglut_core"/>
    <property type="match status" value="1"/>
</dbReference>
<dbReference type="CDD" id="cd22343">
    <property type="entry name" value="PDDEXK_lambda_exonuclease-like"/>
    <property type="match status" value="1"/>
</dbReference>
<dbReference type="GO" id="GO:0006281">
    <property type="term" value="P:DNA repair"/>
    <property type="evidence" value="ECO:0007669"/>
    <property type="project" value="UniProtKB-ARBA"/>
</dbReference>
<protein>
    <recommendedName>
        <fullName evidence="7">protein-glutamine gamma-glutamyltransferase</fullName>
        <ecNumber evidence="7">2.3.2.13</ecNumber>
    </recommendedName>
</protein>
<dbReference type="InterPro" id="IPR014756">
    <property type="entry name" value="Ig_E-set"/>
</dbReference>
<dbReference type="InterPro" id="IPR011335">
    <property type="entry name" value="Restrct_endonuc-II-like"/>
</dbReference>
<dbReference type="Gene3D" id="3.90.320.10">
    <property type="match status" value="1"/>
</dbReference>
<dbReference type="InterPro" id="IPR036985">
    <property type="entry name" value="Transglutaminase-like_sf"/>
</dbReference>
<dbReference type="InterPro" id="IPR011604">
    <property type="entry name" value="PDDEXK-like_dom_sf"/>
</dbReference>
<dbReference type="Pfam" id="PF00868">
    <property type="entry name" value="Transglut_N"/>
    <property type="match status" value="1"/>
</dbReference>
<dbReference type="InterPro" id="IPR013783">
    <property type="entry name" value="Ig-like_fold"/>
</dbReference>
<evidence type="ECO:0000256" key="5">
    <source>
        <dbReference type="ARBA" id="ARBA00022837"/>
    </source>
</evidence>
<dbReference type="SUPFAM" id="SSF49309">
    <property type="entry name" value="Transglutaminase, two C-terminal domains"/>
    <property type="match status" value="2"/>
</dbReference>
<dbReference type="SUPFAM" id="SSF54001">
    <property type="entry name" value="Cysteine proteinases"/>
    <property type="match status" value="1"/>
</dbReference>
<evidence type="ECO:0000256" key="7">
    <source>
        <dbReference type="ARBA" id="ARBA00024222"/>
    </source>
</evidence>
<evidence type="ECO:0000256" key="6">
    <source>
        <dbReference type="ARBA" id="ARBA00023315"/>
    </source>
</evidence>
<proteinExistence type="inferred from homology"/>
<gene>
    <name evidence="9" type="ORF">QYM36_010360</name>
</gene>
<dbReference type="GO" id="GO:0046872">
    <property type="term" value="F:metal ion binding"/>
    <property type="evidence" value="ECO:0007669"/>
    <property type="project" value="UniProtKB-KW"/>
</dbReference>
<dbReference type="Pfam" id="PF00927">
    <property type="entry name" value="Transglut_C"/>
    <property type="match status" value="1"/>
</dbReference>
<dbReference type="InterPro" id="IPR013808">
    <property type="entry name" value="Transglutaminase_AS"/>
</dbReference>
<dbReference type="AlphaFoldDB" id="A0AA88I5N3"/>
<evidence type="ECO:0000313" key="9">
    <source>
        <dbReference type="EMBL" id="KAK2715757.1"/>
    </source>
</evidence>
<feature type="non-terminal residue" evidence="9">
    <location>
        <position position="1"/>
    </location>
</feature>
<evidence type="ECO:0000256" key="3">
    <source>
        <dbReference type="ARBA" id="ARBA00022679"/>
    </source>
</evidence>
<dbReference type="InterPro" id="IPR036238">
    <property type="entry name" value="Transglutaminase_C_sf"/>
</dbReference>
<reference evidence="9" key="1">
    <citation type="submission" date="2023-07" db="EMBL/GenBank/DDBJ databases">
        <title>Chromosome-level genome assembly of Artemia franciscana.</title>
        <authorList>
            <person name="Jo E."/>
        </authorList>
    </citation>
    <scope>NUCLEOTIDE SEQUENCE</scope>
    <source>
        <tissue evidence="9">Whole body</tissue>
    </source>
</reference>
<dbReference type="InterPro" id="IPR050779">
    <property type="entry name" value="Transglutaminase"/>
</dbReference>
<dbReference type="PROSITE" id="PS00547">
    <property type="entry name" value="TRANSGLUTAMINASES"/>
    <property type="match status" value="1"/>
</dbReference>
<keyword evidence="6" id="KW-0012">Acyltransferase</keyword>
<evidence type="ECO:0000256" key="2">
    <source>
        <dbReference type="ARBA" id="ARBA00005968"/>
    </source>
</evidence>
<keyword evidence="10" id="KW-1185">Reference proteome</keyword>
<dbReference type="FunFam" id="3.90.260.10:FF:000001">
    <property type="entry name" value="Protein-glutamine gamma-glutamyltransferase 2"/>
    <property type="match status" value="1"/>
</dbReference>
<feature type="non-terminal residue" evidence="9">
    <location>
        <position position="858"/>
    </location>
</feature>
<dbReference type="EMBL" id="JAVRJZ010000012">
    <property type="protein sequence ID" value="KAK2715757.1"/>
    <property type="molecule type" value="Genomic_DNA"/>
</dbReference>
<dbReference type="SMART" id="SM00460">
    <property type="entry name" value="TGc"/>
    <property type="match status" value="1"/>
</dbReference>
<dbReference type="InterPro" id="IPR019080">
    <property type="entry name" value="YqaJ_viral_recombinase"/>
</dbReference>
<comment type="cofactor">
    <cofactor evidence="1">
        <name>Ca(2+)</name>
        <dbReference type="ChEBI" id="CHEBI:29108"/>
    </cofactor>
</comment>
<dbReference type="SUPFAM" id="SSF81296">
    <property type="entry name" value="E set domains"/>
    <property type="match status" value="2"/>
</dbReference>
<dbReference type="InterPro" id="IPR008958">
    <property type="entry name" value="Transglutaminase_C"/>
</dbReference>
<keyword evidence="5" id="KW-0106">Calcium</keyword>
<evidence type="ECO:0000259" key="8">
    <source>
        <dbReference type="SMART" id="SM00460"/>
    </source>
</evidence>
<dbReference type="InterPro" id="IPR002931">
    <property type="entry name" value="Transglutaminase-like"/>
</dbReference>
<dbReference type="InterPro" id="IPR001102">
    <property type="entry name" value="Transglutaminase_N"/>
</dbReference>
<dbReference type="Proteomes" id="UP001187531">
    <property type="component" value="Unassembled WGS sequence"/>
</dbReference>
<organism evidence="9 10">
    <name type="scientific">Artemia franciscana</name>
    <name type="common">Brine shrimp</name>
    <name type="synonym">Artemia sanfranciscana</name>
    <dbReference type="NCBI Taxonomy" id="6661"/>
    <lineage>
        <taxon>Eukaryota</taxon>
        <taxon>Metazoa</taxon>
        <taxon>Ecdysozoa</taxon>
        <taxon>Arthropoda</taxon>
        <taxon>Crustacea</taxon>
        <taxon>Branchiopoda</taxon>
        <taxon>Anostraca</taxon>
        <taxon>Artemiidae</taxon>
        <taxon>Artemia</taxon>
    </lineage>
</organism>
<dbReference type="PANTHER" id="PTHR11590:SF69">
    <property type="entry name" value="RE08173P"/>
    <property type="match status" value="1"/>
</dbReference>
<dbReference type="Pfam" id="PF09588">
    <property type="entry name" value="YqaJ"/>
    <property type="match status" value="1"/>
</dbReference>
<evidence type="ECO:0000313" key="10">
    <source>
        <dbReference type="Proteomes" id="UP001187531"/>
    </source>
</evidence>
<dbReference type="Gene3D" id="3.90.260.10">
    <property type="entry name" value="Transglutaminase-like"/>
    <property type="match status" value="1"/>
</dbReference>
<feature type="domain" description="Transglutaminase-like" evidence="8">
    <location>
        <begin position="162"/>
        <end position="255"/>
    </location>
</feature>
<comment type="similarity">
    <text evidence="2">Belongs to the transglutaminase superfamily. Transglutaminase family.</text>
</comment>
<dbReference type="EC" id="2.3.2.13" evidence="7"/>
<keyword evidence="4" id="KW-0479">Metal-binding</keyword>
<accession>A0AA88I5N3</accession>
<sequence length="858" mass="96486">IATPADCIVGAWHLDIDTQRKDGNDSICYTLPTPLYILFNPWCKVDQVYMEDEDCRKEYILSDSGLIWQGTSSSLKQMAWNFSQFEELVLDCALYVINKVGRVPVHQRRDPVKIVRAISAAVNAQDDNGILVGNWTGDFVGGTPPTGWNGSMRILQKYFRTKEPVKFGQCWVFAGVTTTICRALGIPSRVITNFDSAHDTTASITVDVFVDGEGNPIKELCKDSVWNFHVWNEVWMERPDIGNGYGGWQVIDATPQERSADNSMFCCGPASVTAIRRGEVLKPYDGEFVFAMANADQVFWRYNENDTKMKLLGQDIDKIGQNISTKEVGRFERLDITQEYKPDDGSVEERKAVARALRTATNDKSRYYYNKAFYDVNFEISRIDNVVIGKPLRVLFTVVNKHETNSSDIVATLSLYSVLYTGIPSRLVKKETFSHTINPFSKMELGFDVTYEEYADALTDQGLFKISLMGKVPNIDYEMFSQSDVRVRKPDVNFNGRALCQVNSHLVLEVSLENPLPVPLTKPRFSVEGPGMGPAQKIKLDDVIPVNGIAKGVVTLIPRTTGEKAIAGSFWCNELEDVKGMFHIKKKVNEPDGKYGPNATTPDLAAVDFKIMKSAFLQRLECSTEQIQEIEAATRLQGEDDGSWSAVRRDRITASWAGTIAKRRTKIVTPLVQKLLYAPSKVTKAMIYGHTFEPVAAKKFEESTRFKVERCGFFVHYDHGFIGASPDYLVIMPCGKRALLEINIIMDGILSIEGVEWCIEDNGDAHHTWDYYYMEKGENSRLVVRRGQSFLLLLKTDRKYDIETDVIVIVTTVQDAQQPSISHGTQVIIPLEFQGNNALAGPWKGEMLDSSDNNMLIR</sequence>
<evidence type="ECO:0000256" key="1">
    <source>
        <dbReference type="ARBA" id="ARBA00001913"/>
    </source>
</evidence>
<dbReference type="PANTHER" id="PTHR11590">
    <property type="entry name" value="PROTEIN-GLUTAMINE GAMMA-GLUTAMYLTRANSFERASE"/>
    <property type="match status" value="1"/>
</dbReference>
<dbReference type="InterPro" id="IPR038765">
    <property type="entry name" value="Papain-like_cys_pep_sf"/>
</dbReference>